<keyword evidence="1 6" id="KW-0597">Phosphoprotein</keyword>
<dbReference type="SUPFAM" id="SSF52172">
    <property type="entry name" value="CheY-like"/>
    <property type="match status" value="1"/>
</dbReference>
<feature type="modified residue" description="4-aspartylphosphate" evidence="6">
    <location>
        <position position="54"/>
    </location>
</feature>
<dbReference type="InterPro" id="IPR036388">
    <property type="entry name" value="WH-like_DNA-bd_sf"/>
</dbReference>
<dbReference type="InterPro" id="IPR011006">
    <property type="entry name" value="CheY-like_superfamily"/>
</dbReference>
<dbReference type="PROSITE" id="PS51755">
    <property type="entry name" value="OMPR_PHOB"/>
    <property type="match status" value="1"/>
</dbReference>
<dbReference type="Gene3D" id="1.10.10.10">
    <property type="entry name" value="Winged helix-like DNA-binding domain superfamily/Winged helix DNA-binding domain"/>
    <property type="match status" value="1"/>
</dbReference>
<dbReference type="GO" id="GO:0032993">
    <property type="term" value="C:protein-DNA complex"/>
    <property type="evidence" value="ECO:0007669"/>
    <property type="project" value="TreeGrafter"/>
</dbReference>
<evidence type="ECO:0000313" key="11">
    <source>
        <dbReference type="Proteomes" id="UP000469185"/>
    </source>
</evidence>
<dbReference type="FunFam" id="1.10.10.10:FF:000018">
    <property type="entry name" value="DNA-binding response regulator ResD"/>
    <property type="match status" value="1"/>
</dbReference>
<dbReference type="GO" id="GO:0000156">
    <property type="term" value="F:phosphorelay response regulator activity"/>
    <property type="evidence" value="ECO:0007669"/>
    <property type="project" value="TreeGrafter"/>
</dbReference>
<dbReference type="InterPro" id="IPR001867">
    <property type="entry name" value="OmpR/PhoB-type_DNA-bd"/>
</dbReference>
<evidence type="ECO:0000256" key="4">
    <source>
        <dbReference type="ARBA" id="ARBA00023125"/>
    </source>
</evidence>
<dbReference type="InterPro" id="IPR039420">
    <property type="entry name" value="WalR-like"/>
</dbReference>
<evidence type="ECO:0000256" key="1">
    <source>
        <dbReference type="ARBA" id="ARBA00022553"/>
    </source>
</evidence>
<keyword evidence="3" id="KW-0805">Transcription regulation</keyword>
<feature type="domain" description="OmpR/PhoB-type" evidence="9">
    <location>
        <begin position="132"/>
        <end position="230"/>
    </location>
</feature>
<keyword evidence="5" id="KW-0804">Transcription</keyword>
<dbReference type="SMART" id="SM00448">
    <property type="entry name" value="REC"/>
    <property type="match status" value="1"/>
</dbReference>
<dbReference type="Pfam" id="PF00486">
    <property type="entry name" value="Trans_reg_C"/>
    <property type="match status" value="1"/>
</dbReference>
<dbReference type="Pfam" id="PF00072">
    <property type="entry name" value="Response_reg"/>
    <property type="match status" value="1"/>
</dbReference>
<dbReference type="CDD" id="cd00383">
    <property type="entry name" value="trans_reg_C"/>
    <property type="match status" value="1"/>
</dbReference>
<dbReference type="InterPro" id="IPR001789">
    <property type="entry name" value="Sig_transdc_resp-reg_receiver"/>
</dbReference>
<dbReference type="GO" id="GO:0005829">
    <property type="term" value="C:cytosol"/>
    <property type="evidence" value="ECO:0007669"/>
    <property type="project" value="TreeGrafter"/>
</dbReference>
<feature type="domain" description="Response regulatory" evidence="8">
    <location>
        <begin position="5"/>
        <end position="119"/>
    </location>
</feature>
<evidence type="ECO:0000313" key="10">
    <source>
        <dbReference type="EMBL" id="NED95816.1"/>
    </source>
</evidence>
<gene>
    <name evidence="10" type="ORF">G1H11_10875</name>
</gene>
<evidence type="ECO:0000256" key="6">
    <source>
        <dbReference type="PROSITE-ProRule" id="PRU00169"/>
    </source>
</evidence>
<dbReference type="PROSITE" id="PS50110">
    <property type="entry name" value="RESPONSE_REGULATORY"/>
    <property type="match status" value="1"/>
</dbReference>
<feature type="DNA-binding region" description="OmpR/PhoB-type" evidence="7">
    <location>
        <begin position="132"/>
        <end position="230"/>
    </location>
</feature>
<reference evidence="10 11" key="1">
    <citation type="submission" date="2020-02" db="EMBL/GenBank/DDBJ databases">
        <authorList>
            <person name="Li X.-J."/>
            <person name="Feng X.-M."/>
        </authorList>
    </citation>
    <scope>NUCLEOTIDE SEQUENCE [LARGE SCALE GENOMIC DNA]</scope>
    <source>
        <strain evidence="10 11">CGMCC 4.7225</strain>
    </source>
</reference>
<evidence type="ECO:0000256" key="2">
    <source>
        <dbReference type="ARBA" id="ARBA00023012"/>
    </source>
</evidence>
<keyword evidence="4 7" id="KW-0238">DNA-binding</keyword>
<evidence type="ECO:0000259" key="9">
    <source>
        <dbReference type="PROSITE" id="PS51755"/>
    </source>
</evidence>
<dbReference type="SMART" id="SM00862">
    <property type="entry name" value="Trans_reg_C"/>
    <property type="match status" value="1"/>
</dbReference>
<dbReference type="PANTHER" id="PTHR48111">
    <property type="entry name" value="REGULATOR OF RPOS"/>
    <property type="match status" value="1"/>
</dbReference>
<evidence type="ECO:0000259" key="8">
    <source>
        <dbReference type="PROSITE" id="PS50110"/>
    </source>
</evidence>
<dbReference type="GO" id="GO:0000976">
    <property type="term" value="F:transcription cis-regulatory region binding"/>
    <property type="evidence" value="ECO:0007669"/>
    <property type="project" value="TreeGrafter"/>
</dbReference>
<dbReference type="Gene3D" id="6.10.250.690">
    <property type="match status" value="1"/>
</dbReference>
<evidence type="ECO:0000256" key="7">
    <source>
        <dbReference type="PROSITE-ProRule" id="PRU01091"/>
    </source>
</evidence>
<dbReference type="RefSeq" id="WP_163818589.1">
    <property type="nucleotide sequence ID" value="NZ_JAAGOB010000005.1"/>
</dbReference>
<dbReference type="Gene3D" id="3.40.50.2300">
    <property type="match status" value="1"/>
</dbReference>
<evidence type="ECO:0000256" key="3">
    <source>
        <dbReference type="ARBA" id="ARBA00023015"/>
    </source>
</evidence>
<dbReference type="EMBL" id="JAAGOB010000005">
    <property type="protein sequence ID" value="NED95816.1"/>
    <property type="molecule type" value="Genomic_DNA"/>
</dbReference>
<sequence>MDTSRVLIVDDDLTVSSVVSAYLRRAGIDSRTVSDGSTAERAWQEWKPHLVVLDVMLPGISGLELLRRRRADADHTLVVVLSARGDEDHRIEGFEVGADDYVAKPFSPRELVLRISGLLRRDDRMRSPAGLPPELRAGPLFIDTAARSVRLRGEAVPLTTREYDLLVFLAAHAGQTFGKRELLRRVWGWDYGDNSTVFVHIRRVREKIELDPSDPRMVLTVRGVGYRFATPDEIDVPDVPV</sequence>
<dbReference type="Proteomes" id="UP000469185">
    <property type="component" value="Unassembled WGS sequence"/>
</dbReference>
<dbReference type="GO" id="GO:0006355">
    <property type="term" value="P:regulation of DNA-templated transcription"/>
    <property type="evidence" value="ECO:0007669"/>
    <property type="project" value="InterPro"/>
</dbReference>
<dbReference type="PANTHER" id="PTHR48111:SF4">
    <property type="entry name" value="DNA-BINDING DUAL TRANSCRIPTIONAL REGULATOR OMPR"/>
    <property type="match status" value="1"/>
</dbReference>
<proteinExistence type="predicted"/>
<evidence type="ECO:0000256" key="5">
    <source>
        <dbReference type="ARBA" id="ARBA00023163"/>
    </source>
</evidence>
<keyword evidence="11" id="KW-1185">Reference proteome</keyword>
<accession>A0A6N9YLA6</accession>
<comment type="caution">
    <text evidence="10">The sequence shown here is derived from an EMBL/GenBank/DDBJ whole genome shotgun (WGS) entry which is preliminary data.</text>
</comment>
<keyword evidence="2" id="KW-0902">Two-component regulatory system</keyword>
<name>A0A6N9YLA6_9ACTN</name>
<dbReference type="AlphaFoldDB" id="A0A6N9YLA6"/>
<protein>
    <submittedName>
        <fullName evidence="10">Response regulator transcription factor</fullName>
    </submittedName>
</protein>
<organism evidence="10 11">
    <name type="scientific">Phytoactinopolyspora alkaliphila</name>
    <dbReference type="NCBI Taxonomy" id="1783498"/>
    <lineage>
        <taxon>Bacteria</taxon>
        <taxon>Bacillati</taxon>
        <taxon>Actinomycetota</taxon>
        <taxon>Actinomycetes</taxon>
        <taxon>Jiangellales</taxon>
        <taxon>Jiangellaceae</taxon>
        <taxon>Phytoactinopolyspora</taxon>
    </lineage>
</organism>